<feature type="domain" description="Prohead serine protease" evidence="5">
    <location>
        <begin position="18"/>
        <end position="155"/>
    </location>
</feature>
<dbReference type="GO" id="GO:0008233">
    <property type="term" value="F:peptidase activity"/>
    <property type="evidence" value="ECO:0007669"/>
    <property type="project" value="UniProtKB-KW"/>
</dbReference>
<dbReference type="AlphaFoldDB" id="A0A2A6FN82"/>
<keyword evidence="1" id="KW-1188">Viral release from host cell</keyword>
<evidence type="ECO:0000256" key="4">
    <source>
        <dbReference type="SAM" id="MobiDB-lite"/>
    </source>
</evidence>
<comment type="caution">
    <text evidence="6">The sequence shown here is derived from an EMBL/GenBank/DDBJ whole genome shotgun (WGS) entry which is preliminary data.</text>
</comment>
<feature type="compositionally biased region" description="Pro residues" evidence="4">
    <location>
        <begin position="180"/>
        <end position="194"/>
    </location>
</feature>
<keyword evidence="2" id="KW-0645">Protease</keyword>
<feature type="region of interest" description="Disordered" evidence="4">
    <location>
        <begin position="178"/>
        <end position="199"/>
    </location>
</feature>
<accession>A0A2A6FN82</accession>
<proteinExistence type="predicted"/>
<evidence type="ECO:0000256" key="1">
    <source>
        <dbReference type="ARBA" id="ARBA00022612"/>
    </source>
</evidence>
<evidence type="ECO:0000259" key="5">
    <source>
        <dbReference type="Pfam" id="PF04586"/>
    </source>
</evidence>
<organism evidence="6 7">
    <name type="scientific">Candidatus Lumbricidiphila eiseniae</name>
    <dbReference type="NCBI Taxonomy" id="1969409"/>
    <lineage>
        <taxon>Bacteria</taxon>
        <taxon>Bacillati</taxon>
        <taxon>Actinomycetota</taxon>
        <taxon>Actinomycetes</taxon>
        <taxon>Micrococcales</taxon>
        <taxon>Microbacteriaceae</taxon>
        <taxon>Candidatus Lumbricidiphila</taxon>
    </lineage>
</organism>
<reference evidence="7" key="1">
    <citation type="submission" date="2017-03" db="EMBL/GenBank/DDBJ databases">
        <authorList>
            <person name="Lund M.B."/>
        </authorList>
    </citation>
    <scope>NUCLEOTIDE SEQUENCE [LARGE SCALE GENOMIC DNA]</scope>
</reference>
<name>A0A2A6FN82_9MICO</name>
<dbReference type="SUPFAM" id="SSF56563">
    <property type="entry name" value="Major capsid protein gp5"/>
    <property type="match status" value="1"/>
</dbReference>
<gene>
    <name evidence="6" type="ORF">B5766_12915</name>
</gene>
<evidence type="ECO:0000313" key="6">
    <source>
        <dbReference type="EMBL" id="PDQ34128.1"/>
    </source>
</evidence>
<sequence>MSVDVAALLAAHPTREVAIRSADPARREIVGIAVPWGQRADIGGAFTEEFERGAIQNSDGALYFYRHREPIGRVISHRDTDQGWEITAVISATTAGDDALALARDGVLSRHSIGFRFDQYRIDESSDVPHITHTRARVDEVSLVPFPAYEGAVVTGVRETTPTPTIYERGTLMTDALPTPLSPAPPAPTPPAPAPSALSAAPPALVDVRELSAGLDQTRAHMDDLERRLVLAAAPVSPPVADTRSVGEVLQALVRGDEDTIQAYNELQARAYTGGTSADTILRPEWVGDLTRIIDEAAVLAALFSTGTLPDTGNKLEFGQLDTDTTQVTKQRAEGDNLAFGKVTLKTGFADIETFGGYTQLTRREIERSSVNQLDHSMRALAIAAGRRRNILLREFYAAQVAAQITAQNTVRIADNTRYIGWVEAIVDAAEKYTDLGLNLDALVVDKSVFKTIAGLTATDGRPLMSVAGTGTNIIGQLNLKAISGDLASVPVRLNPKQAAAGSAFINSLAIRAYNSPVTSLQDENIINLSKDFSLYFYSAFAAEIPAAIIPVVFGSQTATTS</sequence>
<dbReference type="Pfam" id="PF04586">
    <property type="entry name" value="Peptidase_S78"/>
    <property type="match status" value="1"/>
</dbReference>
<dbReference type="EMBL" id="NAEP01000069">
    <property type="protein sequence ID" value="PDQ34128.1"/>
    <property type="molecule type" value="Genomic_DNA"/>
</dbReference>
<evidence type="ECO:0000256" key="3">
    <source>
        <dbReference type="ARBA" id="ARBA00022801"/>
    </source>
</evidence>
<dbReference type="GO" id="GO:0006508">
    <property type="term" value="P:proteolysis"/>
    <property type="evidence" value="ECO:0007669"/>
    <property type="project" value="UniProtKB-KW"/>
</dbReference>
<protein>
    <recommendedName>
        <fullName evidence="5">Prohead serine protease domain-containing protein</fullName>
    </recommendedName>
</protein>
<evidence type="ECO:0000256" key="2">
    <source>
        <dbReference type="ARBA" id="ARBA00022670"/>
    </source>
</evidence>
<evidence type="ECO:0000313" key="7">
    <source>
        <dbReference type="Proteomes" id="UP000219994"/>
    </source>
</evidence>
<keyword evidence="3" id="KW-0378">Hydrolase</keyword>
<dbReference type="Proteomes" id="UP000219994">
    <property type="component" value="Unassembled WGS sequence"/>
</dbReference>
<dbReference type="InterPro" id="IPR054613">
    <property type="entry name" value="Peptidase_S78_dom"/>
</dbReference>